<dbReference type="CDD" id="cd05502">
    <property type="entry name" value="Bromo_tif1_like"/>
    <property type="match status" value="1"/>
</dbReference>
<evidence type="ECO:0000313" key="25">
    <source>
        <dbReference type="Proteomes" id="UP001652622"/>
    </source>
</evidence>
<feature type="compositionally biased region" description="Polar residues" evidence="21">
    <location>
        <begin position="670"/>
        <end position="679"/>
    </location>
</feature>
<dbReference type="InterPro" id="IPR017907">
    <property type="entry name" value="Znf_RING_CS"/>
</dbReference>
<feature type="region of interest" description="Disordered" evidence="21">
    <location>
        <begin position="666"/>
        <end position="733"/>
    </location>
</feature>
<evidence type="ECO:0000256" key="1">
    <source>
        <dbReference type="ARBA" id="ARBA00000900"/>
    </source>
</evidence>
<feature type="compositionally biased region" description="Pro residues" evidence="21">
    <location>
        <begin position="516"/>
        <end position="535"/>
    </location>
</feature>
<dbReference type="Gene3D" id="3.30.40.10">
    <property type="entry name" value="Zinc/RING finger domain, C3HC4 (zinc finger)"/>
    <property type="match status" value="2"/>
</dbReference>
<evidence type="ECO:0000256" key="4">
    <source>
        <dbReference type="ARBA" id="ARBA00012483"/>
    </source>
</evidence>
<keyword evidence="7" id="KW-0479">Metal-binding</keyword>
<sequence>MDESPVVAGPCLAGPVAMGGENEAESRQGPADRANGESRLNLLDTCGVCGQHIQSRRPKLLPCLHSLCQRCLPSPHRYLMLPPPAALSPGGGGSGGGGGPPKDPPLPPPPPLLQPSSAPSSPVSAPPSPLHCNPVGVVRCPICGQECAERHIIDNIFVKDTTEVPSSTVEKSNQVCTSCEDNAEANGFCVECVEWLCKTCIRAHQRVKFTKDHTVRQKEEVSPEAVGVTNQRPVFCPYHKKEQLKLYCETCDKLTCRDCQLLEHKEHRYQFIEEAFQNQKVIIDTLITKLMEKSKYIKYTGEQIQNRIHEVNRNQKLVEQDVKVAIFTLMVEINKKGKALLHQLECLAKEHRAKLLQQQQEVSGLSKQLEHVMNFSKWAVSSGSSTALLYSKRLITYRLRYLLRARCDALPVSNTTIQFHCDPSFWAQNIFNLGSLVIEDSELPPHMPKSPVTEPNIQPQSGLSSNQLSKFPTQISLAQLRLQHMQQQVLAQRQQAQRRAGPVGLPEPRIAGPVHQTPPPPPLPPPPPPQQPPPRLVNFQNHNFKSIGPIPLAQPVKFPQNQSIPHASVKPSPLQMAILAQQAIKQWQIHSGQVLATSSSASSTTSTPSSPTINSAAGNDGKTFAPSMIDLNSTMGGSCILPSLPDIDCSGSVPLESIGKREAFAEHTQTKQSSRKTVQSPNSSVPSPGLSGSVTVSGVHPPMRSPSASSVGSRGSSTSSGKPSGADSTQRVPVVMLEPIRIKQESGVPSENYDFPVVTVKQETDEESRNQNSRFPRAILPSVLLNSNLSSEASVLRTEAPDSTGDQPSNGKATWIGSPHGEDGRKDDDPNEDWCAVCQNGGELLCCDKCPKVFHLSCHVPTLRNFPSGEWICTFCRDLSKPEVEYDCDVSSHVSEEKRKLEGGPGLAPIDQRKCERLLLYLYCHEMSLAFQDPVPPTVPDYYKIIKKPMDLSTIKKRLQAHHIMYTKPEDVIADFRLIFQNCAEFNEPDSEVADAGMKLSSYFEELLKKFFSDRKFSVQPYCHSDKTSPAPTDDSDDEFVQPRKKRLKWEEHHFFKILLL</sequence>
<dbReference type="InterPro" id="IPR003649">
    <property type="entry name" value="Bbox_C"/>
</dbReference>
<evidence type="ECO:0000256" key="14">
    <source>
        <dbReference type="ARBA" id="ARBA00023117"/>
    </source>
</evidence>
<proteinExistence type="predicted"/>
<dbReference type="Pfam" id="PF00643">
    <property type="entry name" value="zf-B_box"/>
    <property type="match status" value="1"/>
</dbReference>
<dbReference type="CDD" id="cd19828">
    <property type="entry name" value="Bbox2_TIF1a_C-VI"/>
    <property type="match status" value="1"/>
</dbReference>
<dbReference type="Gene3D" id="3.30.160.60">
    <property type="entry name" value="Classic Zinc Finger"/>
    <property type="match status" value="1"/>
</dbReference>
<feature type="domain" description="Bromo" evidence="22">
    <location>
        <begin position="939"/>
        <end position="994"/>
    </location>
</feature>
<keyword evidence="12" id="KW-0805">Transcription regulation</keyword>
<reference evidence="26" key="1">
    <citation type="submission" date="2025-08" db="UniProtKB">
        <authorList>
            <consortium name="RefSeq"/>
        </authorList>
    </citation>
    <scope>IDENTIFICATION</scope>
    <source>
        <tissue evidence="26">Blood</tissue>
    </source>
</reference>
<dbReference type="GO" id="GO:0003677">
    <property type="term" value="F:DNA binding"/>
    <property type="evidence" value="ECO:0007669"/>
    <property type="project" value="UniProtKB-KW"/>
</dbReference>
<evidence type="ECO:0000259" key="23">
    <source>
        <dbReference type="PROSITE" id="PS50016"/>
    </source>
</evidence>
<dbReference type="RefSeq" id="XP_034258914.1">
    <property type="nucleotide sequence ID" value="XM_034403023.2"/>
</dbReference>
<dbReference type="SUPFAM" id="SSF47370">
    <property type="entry name" value="Bromodomain"/>
    <property type="match status" value="1"/>
</dbReference>
<evidence type="ECO:0000259" key="24">
    <source>
        <dbReference type="PROSITE" id="PS50119"/>
    </source>
</evidence>
<feature type="domain" description="B box-type" evidence="24">
    <location>
        <begin position="231"/>
        <end position="272"/>
    </location>
</feature>
<evidence type="ECO:0000256" key="17">
    <source>
        <dbReference type="ARBA" id="ARBA00023242"/>
    </source>
</evidence>
<feature type="region of interest" description="Disordered" evidence="21">
    <location>
        <begin position="795"/>
        <end position="830"/>
    </location>
</feature>
<dbReference type="InterPro" id="IPR011011">
    <property type="entry name" value="Znf_FYVE_PHD"/>
</dbReference>
<dbReference type="KEGG" id="pgut:117655500"/>
<evidence type="ECO:0000256" key="11">
    <source>
        <dbReference type="ARBA" id="ARBA00022833"/>
    </source>
</evidence>
<comment type="subcellular location">
    <subcellularLocation>
        <location evidence="2">Nucleus</location>
    </subcellularLocation>
</comment>
<dbReference type="GO" id="GO:0000785">
    <property type="term" value="C:chromatin"/>
    <property type="evidence" value="ECO:0007669"/>
    <property type="project" value="TreeGrafter"/>
</dbReference>
<dbReference type="InterPro" id="IPR036427">
    <property type="entry name" value="Bromodomain-like_sf"/>
</dbReference>
<keyword evidence="14 19" id="KW-0103">Bromodomain</keyword>
<dbReference type="GO" id="GO:0061630">
    <property type="term" value="F:ubiquitin protein ligase activity"/>
    <property type="evidence" value="ECO:0007669"/>
    <property type="project" value="UniProtKB-EC"/>
</dbReference>
<dbReference type="SMART" id="SM00184">
    <property type="entry name" value="RING"/>
    <property type="match status" value="1"/>
</dbReference>
<evidence type="ECO:0000256" key="5">
    <source>
        <dbReference type="ARBA" id="ARBA00022491"/>
    </source>
</evidence>
<dbReference type="SMART" id="SM00502">
    <property type="entry name" value="BBC"/>
    <property type="match status" value="1"/>
</dbReference>
<dbReference type="InterPro" id="IPR013083">
    <property type="entry name" value="Znf_RING/FYVE/PHD"/>
</dbReference>
<gene>
    <name evidence="26" type="primary">TRIM24</name>
</gene>
<feature type="compositionally biased region" description="Low complexity" evidence="21">
    <location>
        <begin position="599"/>
        <end position="612"/>
    </location>
</feature>
<evidence type="ECO:0000256" key="2">
    <source>
        <dbReference type="ARBA" id="ARBA00004123"/>
    </source>
</evidence>
<dbReference type="InterPro" id="IPR019787">
    <property type="entry name" value="Znf_PHD-finger"/>
</dbReference>
<evidence type="ECO:0000256" key="15">
    <source>
        <dbReference type="ARBA" id="ARBA00023125"/>
    </source>
</evidence>
<dbReference type="PROSITE" id="PS00518">
    <property type="entry name" value="ZF_RING_1"/>
    <property type="match status" value="1"/>
</dbReference>
<evidence type="ECO:0000256" key="8">
    <source>
        <dbReference type="ARBA" id="ARBA00022737"/>
    </source>
</evidence>
<keyword evidence="25" id="KW-1185">Reference proteome</keyword>
<keyword evidence="13 20" id="KW-0175">Coiled coil</keyword>
<keyword evidence="8" id="KW-0677">Repeat</keyword>
<keyword evidence="15" id="KW-0238">DNA-binding</keyword>
<dbReference type="FunFam" id="3.30.40.10:FF:000123">
    <property type="entry name" value="E3 ubiquitin-protein ligase TRIM33"/>
    <property type="match status" value="1"/>
</dbReference>
<dbReference type="InterPro" id="IPR018359">
    <property type="entry name" value="Bromodomain_CS"/>
</dbReference>
<keyword evidence="9 18" id="KW-0863">Zinc-finger</keyword>
<dbReference type="InterPro" id="IPR001841">
    <property type="entry name" value="Znf_RING"/>
</dbReference>
<feature type="region of interest" description="Disordered" evidence="21">
    <location>
        <begin position="599"/>
        <end position="620"/>
    </location>
</feature>
<feature type="domain" description="PHD-type" evidence="23">
    <location>
        <begin position="832"/>
        <end position="879"/>
    </location>
</feature>
<dbReference type="FunFam" id="3.30.160.60:FF:000074">
    <property type="entry name" value="Tripartite motif containing 66"/>
    <property type="match status" value="1"/>
</dbReference>
<dbReference type="PROSITE" id="PS01359">
    <property type="entry name" value="ZF_PHD_1"/>
    <property type="match status" value="1"/>
</dbReference>
<dbReference type="AlphaFoldDB" id="A0A6P9AN89"/>
<organism evidence="25 26">
    <name type="scientific">Pantherophis guttatus</name>
    <name type="common">Corn snake</name>
    <name type="synonym">Elaphe guttata</name>
    <dbReference type="NCBI Taxonomy" id="94885"/>
    <lineage>
        <taxon>Eukaryota</taxon>
        <taxon>Metazoa</taxon>
        <taxon>Chordata</taxon>
        <taxon>Craniata</taxon>
        <taxon>Vertebrata</taxon>
        <taxon>Euteleostomi</taxon>
        <taxon>Lepidosauria</taxon>
        <taxon>Squamata</taxon>
        <taxon>Bifurcata</taxon>
        <taxon>Unidentata</taxon>
        <taxon>Episquamata</taxon>
        <taxon>Toxicofera</taxon>
        <taxon>Serpentes</taxon>
        <taxon>Colubroidea</taxon>
        <taxon>Colubridae</taxon>
        <taxon>Colubrinae</taxon>
        <taxon>Pantherophis</taxon>
    </lineage>
</organism>
<keyword evidence="11" id="KW-0862">Zinc</keyword>
<evidence type="ECO:0000256" key="13">
    <source>
        <dbReference type="ARBA" id="ARBA00023054"/>
    </source>
</evidence>
<evidence type="ECO:0000259" key="22">
    <source>
        <dbReference type="PROSITE" id="PS50014"/>
    </source>
</evidence>
<feature type="coiled-coil region" evidence="20">
    <location>
        <begin position="341"/>
        <end position="368"/>
    </location>
</feature>
<evidence type="ECO:0000256" key="20">
    <source>
        <dbReference type="SAM" id="Coils"/>
    </source>
</evidence>
<evidence type="ECO:0000256" key="21">
    <source>
        <dbReference type="SAM" id="MobiDB-lite"/>
    </source>
</evidence>
<keyword evidence="5" id="KW-0678">Repressor</keyword>
<accession>A0A6P9AN89</accession>
<dbReference type="Pfam" id="PF00439">
    <property type="entry name" value="Bromodomain"/>
    <property type="match status" value="1"/>
</dbReference>
<feature type="compositionally biased region" description="Low complexity" evidence="21">
    <location>
        <begin position="489"/>
        <end position="500"/>
    </location>
</feature>
<feature type="region of interest" description="Disordered" evidence="21">
    <location>
        <begin position="489"/>
        <end position="542"/>
    </location>
</feature>
<dbReference type="CDD" id="cd19845">
    <property type="entry name" value="Bbox1_TIF1a_C-VI"/>
    <property type="match status" value="1"/>
</dbReference>
<dbReference type="PROSITE" id="PS50016">
    <property type="entry name" value="ZF_PHD_2"/>
    <property type="match status" value="1"/>
</dbReference>
<feature type="compositionally biased region" description="Polar residues" evidence="21">
    <location>
        <begin position="453"/>
        <end position="466"/>
    </location>
</feature>
<dbReference type="PRINTS" id="PR00503">
    <property type="entry name" value="BROMODOMAIN"/>
</dbReference>
<dbReference type="SMART" id="SM00249">
    <property type="entry name" value="PHD"/>
    <property type="match status" value="1"/>
</dbReference>
<dbReference type="PANTHER" id="PTHR45915">
    <property type="entry name" value="TRANSCRIPTION INTERMEDIARY FACTOR"/>
    <property type="match status" value="1"/>
</dbReference>
<evidence type="ECO:0000256" key="9">
    <source>
        <dbReference type="ARBA" id="ARBA00022771"/>
    </source>
</evidence>
<dbReference type="InterPro" id="IPR000315">
    <property type="entry name" value="Znf_B-box"/>
</dbReference>
<evidence type="ECO:0000256" key="10">
    <source>
        <dbReference type="ARBA" id="ARBA00022786"/>
    </source>
</evidence>
<dbReference type="PROSITE" id="PS50014">
    <property type="entry name" value="BROMODOMAIN_2"/>
    <property type="match status" value="1"/>
</dbReference>
<dbReference type="OrthoDB" id="1870062at2759"/>
<dbReference type="PROSITE" id="PS00633">
    <property type="entry name" value="BROMODOMAIN_1"/>
    <property type="match status" value="1"/>
</dbReference>
<evidence type="ECO:0000256" key="16">
    <source>
        <dbReference type="ARBA" id="ARBA00023163"/>
    </source>
</evidence>
<comment type="pathway">
    <text evidence="3">Protein modification; protein ubiquitination.</text>
</comment>
<feature type="region of interest" description="Disordered" evidence="21">
    <location>
        <begin position="442"/>
        <end position="466"/>
    </location>
</feature>
<keyword evidence="10" id="KW-0833">Ubl conjugation pathway</keyword>
<dbReference type="OMA" id="AIKQWQV"/>
<dbReference type="InParanoid" id="A0A6P9AN89"/>
<dbReference type="GO" id="GO:0008270">
    <property type="term" value="F:zinc ion binding"/>
    <property type="evidence" value="ECO:0007669"/>
    <property type="project" value="UniProtKB-KW"/>
</dbReference>
<evidence type="ECO:0000256" key="19">
    <source>
        <dbReference type="PROSITE-ProRule" id="PRU00035"/>
    </source>
</evidence>
<dbReference type="SMART" id="SM00336">
    <property type="entry name" value="BBOX"/>
    <property type="match status" value="2"/>
</dbReference>
<dbReference type="FunFam" id="1.20.920.10:FF:000024">
    <property type="entry name" value="Transcription intermediary factor 1-alpha"/>
    <property type="match status" value="1"/>
</dbReference>
<keyword evidence="16" id="KW-0804">Transcription</keyword>
<evidence type="ECO:0000256" key="7">
    <source>
        <dbReference type="ARBA" id="ARBA00022723"/>
    </source>
</evidence>
<dbReference type="SUPFAM" id="SSF57845">
    <property type="entry name" value="B-box zinc-binding domain"/>
    <property type="match status" value="1"/>
</dbReference>
<dbReference type="SMART" id="SM00297">
    <property type="entry name" value="BROMO"/>
    <property type="match status" value="1"/>
</dbReference>
<dbReference type="SUPFAM" id="SSF57903">
    <property type="entry name" value="FYVE/PHD zinc finger"/>
    <property type="match status" value="1"/>
</dbReference>
<feature type="compositionally biased region" description="Pro residues" evidence="21">
    <location>
        <begin position="101"/>
        <end position="113"/>
    </location>
</feature>
<dbReference type="Pfam" id="PF00628">
    <property type="entry name" value="PHD"/>
    <property type="match status" value="1"/>
</dbReference>
<dbReference type="PANTHER" id="PTHR45915:SF4">
    <property type="entry name" value="TRANSCRIPTION INTERMEDIARY FACTOR 1-ALPHA"/>
    <property type="match status" value="1"/>
</dbReference>
<evidence type="ECO:0000256" key="6">
    <source>
        <dbReference type="ARBA" id="ARBA00022679"/>
    </source>
</evidence>
<evidence type="ECO:0000256" key="3">
    <source>
        <dbReference type="ARBA" id="ARBA00004906"/>
    </source>
</evidence>
<keyword evidence="6" id="KW-0808">Transferase</keyword>
<dbReference type="PROSITE" id="PS50119">
    <property type="entry name" value="ZF_BBOX"/>
    <property type="match status" value="2"/>
</dbReference>
<feature type="domain" description="B box-type" evidence="24">
    <location>
        <begin position="171"/>
        <end position="224"/>
    </location>
</feature>
<dbReference type="Gene3D" id="1.20.920.10">
    <property type="entry name" value="Bromodomain-like"/>
    <property type="match status" value="1"/>
</dbReference>
<comment type="catalytic activity">
    <reaction evidence="1">
        <text>S-ubiquitinyl-[E2 ubiquitin-conjugating enzyme]-L-cysteine + [acceptor protein]-L-lysine = [E2 ubiquitin-conjugating enzyme]-L-cysteine + N(6)-ubiquitinyl-[acceptor protein]-L-lysine.</text>
        <dbReference type="EC" id="2.3.2.27"/>
    </reaction>
</comment>
<dbReference type="GeneID" id="117655500"/>
<dbReference type="InterPro" id="IPR001965">
    <property type="entry name" value="Znf_PHD"/>
</dbReference>
<feature type="compositionally biased region" description="Low complexity" evidence="21">
    <location>
        <begin position="680"/>
        <end position="728"/>
    </location>
</feature>
<keyword evidence="17" id="KW-0539">Nucleus</keyword>
<dbReference type="GO" id="GO:0031981">
    <property type="term" value="C:nuclear lumen"/>
    <property type="evidence" value="ECO:0007669"/>
    <property type="project" value="UniProtKB-ARBA"/>
</dbReference>
<evidence type="ECO:0000256" key="18">
    <source>
        <dbReference type="PROSITE-ProRule" id="PRU00024"/>
    </source>
</evidence>
<evidence type="ECO:0000313" key="26">
    <source>
        <dbReference type="RefSeq" id="XP_034258914.1"/>
    </source>
</evidence>
<dbReference type="InterPro" id="IPR019786">
    <property type="entry name" value="Zinc_finger_PHD-type_CS"/>
</dbReference>
<feature type="region of interest" description="Disordered" evidence="21">
    <location>
        <begin position="1"/>
        <end position="36"/>
    </location>
</feature>
<evidence type="ECO:0000256" key="12">
    <source>
        <dbReference type="ARBA" id="ARBA00023015"/>
    </source>
</evidence>
<dbReference type="InterPro" id="IPR001487">
    <property type="entry name" value="Bromodomain"/>
</dbReference>
<protein>
    <recommendedName>
        <fullName evidence="4">RING-type E3 ubiquitin transferase</fullName>
        <ecNumber evidence="4">2.3.2.27</ecNumber>
    </recommendedName>
</protein>
<feature type="compositionally biased region" description="Low complexity" evidence="21">
    <location>
        <begin position="114"/>
        <end position="123"/>
    </location>
</feature>
<feature type="compositionally biased region" description="Gly residues" evidence="21">
    <location>
        <begin position="89"/>
        <end position="100"/>
    </location>
</feature>
<dbReference type="Proteomes" id="UP001652622">
    <property type="component" value="Unplaced"/>
</dbReference>
<feature type="region of interest" description="Disordered" evidence="21">
    <location>
        <begin position="82"/>
        <end position="126"/>
    </location>
</feature>
<name>A0A6P9AN89_PANGU</name>
<dbReference type="CTD" id="8805"/>
<dbReference type="EC" id="2.3.2.27" evidence="4"/>